<evidence type="ECO:0000313" key="1">
    <source>
        <dbReference type="EMBL" id="KGT73012.1"/>
    </source>
</evidence>
<name>A0A0A3XF55_BRAJP</name>
<dbReference type="EMBL" id="JRPN01000078">
    <property type="protein sequence ID" value="KGT73012.1"/>
    <property type="molecule type" value="Genomic_DNA"/>
</dbReference>
<proteinExistence type="predicted"/>
<evidence type="ECO:0000313" key="2">
    <source>
        <dbReference type="Proteomes" id="UP000030377"/>
    </source>
</evidence>
<reference evidence="1 2" key="1">
    <citation type="submission" date="2014-09" db="EMBL/GenBank/DDBJ databases">
        <title>Draft genome of Bradyrhizobium japonicum Is-34.</title>
        <authorList>
            <person name="Tsurumaru H."/>
            <person name="Yamakawa T."/>
            <person name="Hashimoto S."/>
            <person name="Okizaki K."/>
            <person name="Kanesaki Y."/>
            <person name="Yoshikawa H."/>
            <person name="Yajima S."/>
        </authorList>
    </citation>
    <scope>NUCLEOTIDE SEQUENCE [LARGE SCALE GENOMIC DNA]</scope>
    <source>
        <strain evidence="1 2">Is-34</strain>
    </source>
</reference>
<dbReference type="Proteomes" id="UP000030377">
    <property type="component" value="Unassembled WGS sequence"/>
</dbReference>
<sequence>MNMQRKSPTAADLDAIYGSRFYNGSNLGANRPVLTIVRVGVEELRGKNGPELKALLHFKESTKLVALNKTNKAALEKVLGIEPEKWIGATIRLWADDANTFEDKPHLRLEVLKAPESGPTGPDYDDIPL</sequence>
<dbReference type="AlphaFoldDB" id="A0A0A3XF55"/>
<comment type="caution">
    <text evidence="1">The sequence shown here is derived from an EMBL/GenBank/DDBJ whole genome shotgun (WGS) entry which is preliminary data.</text>
</comment>
<dbReference type="RefSeq" id="WP_041960910.1">
    <property type="nucleotide sequence ID" value="NZ_CP081350.1"/>
</dbReference>
<gene>
    <name evidence="1" type="ORF">MA20_46870</name>
</gene>
<protein>
    <submittedName>
        <fullName evidence="1">Uncharacterized protein</fullName>
    </submittedName>
</protein>
<accession>A0A0A3XF55</accession>
<organism evidence="1 2">
    <name type="scientific">Bradyrhizobium japonicum</name>
    <dbReference type="NCBI Taxonomy" id="375"/>
    <lineage>
        <taxon>Bacteria</taxon>
        <taxon>Pseudomonadati</taxon>
        <taxon>Pseudomonadota</taxon>
        <taxon>Alphaproteobacteria</taxon>
        <taxon>Hyphomicrobiales</taxon>
        <taxon>Nitrobacteraceae</taxon>
        <taxon>Bradyrhizobium</taxon>
    </lineage>
</organism>